<feature type="domain" description="Histidine kinase/HSP90-like ATPase" evidence="2">
    <location>
        <begin position="33"/>
        <end position="141"/>
    </location>
</feature>
<organism evidence="3 4">
    <name type="scientific">Streptomyces cathayae</name>
    <dbReference type="NCBI Taxonomy" id="3031124"/>
    <lineage>
        <taxon>Bacteria</taxon>
        <taxon>Bacillati</taxon>
        <taxon>Actinomycetota</taxon>
        <taxon>Actinomycetes</taxon>
        <taxon>Kitasatosporales</taxon>
        <taxon>Streptomycetaceae</taxon>
        <taxon>Streptomyces</taxon>
    </lineage>
</organism>
<evidence type="ECO:0000256" key="1">
    <source>
        <dbReference type="ARBA" id="ARBA00022527"/>
    </source>
</evidence>
<dbReference type="Pfam" id="PF13581">
    <property type="entry name" value="HATPase_c_2"/>
    <property type="match status" value="1"/>
</dbReference>
<keyword evidence="4" id="KW-1185">Reference proteome</keyword>
<keyword evidence="1" id="KW-0808">Transferase</keyword>
<keyword evidence="1" id="KW-0723">Serine/threonine-protein kinase</keyword>
<gene>
    <name evidence="3" type="ORF">PYS65_00965</name>
</gene>
<dbReference type="EMBL" id="CP121682">
    <property type="protein sequence ID" value="WGD38850.1"/>
    <property type="molecule type" value="Genomic_DNA"/>
</dbReference>
<dbReference type="InterPro" id="IPR003594">
    <property type="entry name" value="HATPase_dom"/>
</dbReference>
<reference evidence="3 4" key="1">
    <citation type="submission" date="2023-03" db="EMBL/GenBank/DDBJ databases">
        <authorList>
            <person name="Mo P."/>
        </authorList>
    </citation>
    <scope>NUCLEOTIDE SEQUENCE [LARGE SCALE GENOMIC DNA]</scope>
    <source>
        <strain evidence="3 4">HUAS 5</strain>
    </source>
</reference>
<proteinExistence type="predicted"/>
<evidence type="ECO:0000313" key="3">
    <source>
        <dbReference type="EMBL" id="WGD38850.1"/>
    </source>
</evidence>
<dbReference type="RefSeq" id="WP_279331755.1">
    <property type="nucleotide sequence ID" value="NZ_CP121682.1"/>
</dbReference>
<name>A0ABY8JS87_9ACTN</name>
<accession>A0ABY8JS87</accession>
<sequence length="150" mass="15852">MEPVPVDEGGTVPGAPRRATYALDGDGAWIAKARQLAAAFLTRSRTEDGLPVSARAVEVTQLVVSELVTNARKYAPGPVRLDLCITDDALEVMVRDGSGVLPVARVANPDRVGQHGLEIVMAVARELEVQPEPTGKCITARIALGETTGR</sequence>
<keyword evidence="3" id="KW-0067">ATP-binding</keyword>
<protein>
    <submittedName>
        <fullName evidence="3">ATP-binding protein</fullName>
    </submittedName>
</protein>
<evidence type="ECO:0000313" key="4">
    <source>
        <dbReference type="Proteomes" id="UP001216440"/>
    </source>
</evidence>
<dbReference type="InterPro" id="IPR050267">
    <property type="entry name" value="Anti-sigma-factor_SerPK"/>
</dbReference>
<dbReference type="Gene3D" id="3.30.565.10">
    <property type="entry name" value="Histidine kinase-like ATPase, C-terminal domain"/>
    <property type="match status" value="1"/>
</dbReference>
<keyword evidence="1" id="KW-0418">Kinase</keyword>
<dbReference type="CDD" id="cd16936">
    <property type="entry name" value="HATPase_RsbW-like"/>
    <property type="match status" value="1"/>
</dbReference>
<keyword evidence="3" id="KW-0547">Nucleotide-binding</keyword>
<dbReference type="InterPro" id="IPR036890">
    <property type="entry name" value="HATPase_C_sf"/>
</dbReference>
<dbReference type="GO" id="GO:0005524">
    <property type="term" value="F:ATP binding"/>
    <property type="evidence" value="ECO:0007669"/>
    <property type="project" value="UniProtKB-KW"/>
</dbReference>
<dbReference type="PANTHER" id="PTHR35526">
    <property type="entry name" value="ANTI-SIGMA-F FACTOR RSBW-RELATED"/>
    <property type="match status" value="1"/>
</dbReference>
<dbReference type="SUPFAM" id="SSF55874">
    <property type="entry name" value="ATPase domain of HSP90 chaperone/DNA topoisomerase II/histidine kinase"/>
    <property type="match status" value="1"/>
</dbReference>
<dbReference type="Proteomes" id="UP001216440">
    <property type="component" value="Chromosome"/>
</dbReference>
<evidence type="ECO:0000259" key="2">
    <source>
        <dbReference type="Pfam" id="PF13581"/>
    </source>
</evidence>
<dbReference type="PANTHER" id="PTHR35526:SF3">
    <property type="entry name" value="ANTI-SIGMA-F FACTOR RSBW"/>
    <property type="match status" value="1"/>
</dbReference>